<feature type="region of interest" description="Disordered" evidence="3">
    <location>
        <begin position="230"/>
        <end position="266"/>
    </location>
</feature>
<feature type="compositionally biased region" description="Basic and acidic residues" evidence="3">
    <location>
        <begin position="230"/>
        <end position="254"/>
    </location>
</feature>
<proteinExistence type="inferred from homology"/>
<feature type="domain" description="MobA/MobL protein" evidence="4">
    <location>
        <begin position="9"/>
        <end position="166"/>
    </location>
</feature>
<evidence type="ECO:0000256" key="1">
    <source>
        <dbReference type="ARBA" id="ARBA00010873"/>
    </source>
</evidence>
<evidence type="ECO:0000313" key="5">
    <source>
        <dbReference type="EMBL" id="PJG84371.1"/>
    </source>
</evidence>
<name>A0A2M8RZP5_9PAST</name>
<feature type="non-terminal residue" evidence="5">
    <location>
        <position position="266"/>
    </location>
</feature>
<comment type="caution">
    <text evidence="5">The sequence shown here is derived from an EMBL/GenBank/DDBJ whole genome shotgun (WGS) entry which is preliminary data.</text>
</comment>
<evidence type="ECO:0000259" key="4">
    <source>
        <dbReference type="Pfam" id="PF03389"/>
    </source>
</evidence>
<dbReference type="AlphaFoldDB" id="A0A2M8RZP5"/>
<gene>
    <name evidence="5" type="ORF">CVP05_11730</name>
</gene>
<evidence type="ECO:0000256" key="2">
    <source>
        <dbReference type="ARBA" id="ARBA00022971"/>
    </source>
</evidence>
<dbReference type="EMBL" id="PHHA01000035">
    <property type="protein sequence ID" value="PJG84371.1"/>
    <property type="molecule type" value="Genomic_DNA"/>
</dbReference>
<dbReference type="Pfam" id="PF03389">
    <property type="entry name" value="MobA_MobL"/>
    <property type="match status" value="1"/>
</dbReference>
<keyword evidence="6" id="KW-1185">Reference proteome</keyword>
<keyword evidence="2" id="KW-0184">Conjugation</keyword>
<dbReference type="Gene3D" id="3.30.930.30">
    <property type="match status" value="1"/>
</dbReference>
<evidence type="ECO:0000313" key="6">
    <source>
        <dbReference type="Proteomes" id="UP000229329"/>
    </source>
</evidence>
<comment type="similarity">
    <text evidence="1">Belongs to the MobA/MobL family.</text>
</comment>
<accession>A0A2M8RZP5</accession>
<protein>
    <recommendedName>
        <fullName evidence="4">MobA/MobL protein domain-containing protein</fullName>
    </recommendedName>
</protein>
<dbReference type="Proteomes" id="UP000229329">
    <property type="component" value="Unassembled WGS sequence"/>
</dbReference>
<sequence length="266" mass="31304">MPTFAKNTPELFWQSADRFERANARICTEIEFALPRELSLKQNQELVYSFIKNTIDNEQRKLPYSFAIHNDKDNNNPHCHLVFSVRQIDHFERIAEQFFKRANSKNPELGGAKKDREIIQKEFLRNVRRTWREQANQALEKYGHTARIDERSYEEQGIDKVPRARIARVSWQELSQLERENTNLGQEIALVGKEIDVEHRYEDLISQGIGSFSARLAAHSEKDYQKVLKTRVEQREEKPKQSIKQTEKTPESVKKAVSQADFDRFI</sequence>
<reference evidence="5 6" key="1">
    <citation type="submission" date="2017-11" db="EMBL/GenBank/DDBJ databases">
        <title>Reclassification of Bisgaard taxon 7 as Conservatibacter flavescens gen. nov., sp. nov.</title>
        <authorList>
            <person name="Christensen H."/>
        </authorList>
    </citation>
    <scope>NUCLEOTIDE SEQUENCE [LARGE SCALE GENOMIC DNA]</scope>
    <source>
        <strain evidence="5 6">7_4</strain>
    </source>
</reference>
<organism evidence="5 6">
    <name type="scientific">Conservatibacter flavescens</name>
    <dbReference type="NCBI Taxonomy" id="28161"/>
    <lineage>
        <taxon>Bacteria</taxon>
        <taxon>Pseudomonadati</taxon>
        <taxon>Pseudomonadota</taxon>
        <taxon>Gammaproteobacteria</taxon>
        <taxon>Pasteurellales</taxon>
        <taxon>Pasteurellaceae</taxon>
        <taxon>Conservatibacter</taxon>
    </lineage>
</organism>
<dbReference type="InterPro" id="IPR005053">
    <property type="entry name" value="MobA_MobL"/>
</dbReference>
<evidence type="ECO:0000256" key="3">
    <source>
        <dbReference type="SAM" id="MobiDB-lite"/>
    </source>
</evidence>